<dbReference type="Proteomes" id="UP000562464">
    <property type="component" value="Unassembled WGS sequence"/>
</dbReference>
<evidence type="ECO:0000256" key="9">
    <source>
        <dbReference type="PIRSR" id="PIRSR618455-2"/>
    </source>
</evidence>
<protein>
    <submittedName>
        <fullName evidence="11">PTS system galactosamine-specific IIB component</fullName>
    </submittedName>
</protein>
<evidence type="ECO:0000256" key="7">
    <source>
        <dbReference type="ARBA" id="ARBA00022777"/>
    </source>
</evidence>
<dbReference type="NCBIfam" id="TIGR00854">
    <property type="entry name" value="pts-sorbose"/>
    <property type="match status" value="1"/>
</dbReference>
<dbReference type="RefSeq" id="WP_183540709.1">
    <property type="nucleotide sequence ID" value="NZ_JACHHV010000030.1"/>
</dbReference>
<dbReference type="EMBL" id="JACHHV010000030">
    <property type="protein sequence ID" value="MBB5888549.1"/>
    <property type="molecule type" value="Genomic_DNA"/>
</dbReference>
<accession>A0A841CAY0</accession>
<dbReference type="InterPro" id="IPR036667">
    <property type="entry name" value="PTS_IIB_sorbose-sp_sf"/>
</dbReference>
<keyword evidence="4" id="KW-0762">Sugar transport</keyword>
<dbReference type="InterPro" id="IPR004720">
    <property type="entry name" value="PTS_IIB_sorbose-sp"/>
</dbReference>
<comment type="caution">
    <text evidence="11">The sequence shown here is derived from an EMBL/GenBank/DDBJ whole genome shotgun (WGS) entry which is preliminary data.</text>
</comment>
<feature type="domain" description="PTS EIIB type-4" evidence="10">
    <location>
        <begin position="2"/>
        <end position="160"/>
    </location>
</feature>
<evidence type="ECO:0000256" key="1">
    <source>
        <dbReference type="ARBA" id="ARBA00004496"/>
    </source>
</evidence>
<dbReference type="GO" id="GO:0009401">
    <property type="term" value="P:phosphoenolpyruvate-dependent sugar phosphotransferase system"/>
    <property type="evidence" value="ECO:0007669"/>
    <property type="project" value="UniProtKB-KW"/>
</dbReference>
<dbReference type="Pfam" id="PF03830">
    <property type="entry name" value="PTSIIB_sorb"/>
    <property type="match status" value="1"/>
</dbReference>
<dbReference type="CDD" id="cd00001">
    <property type="entry name" value="PTS_IIB_man"/>
    <property type="match status" value="1"/>
</dbReference>
<dbReference type="GO" id="GO:0016301">
    <property type="term" value="F:kinase activity"/>
    <property type="evidence" value="ECO:0007669"/>
    <property type="project" value="UniProtKB-KW"/>
</dbReference>
<evidence type="ECO:0000256" key="4">
    <source>
        <dbReference type="ARBA" id="ARBA00022597"/>
    </source>
</evidence>
<dbReference type="GO" id="GO:0005737">
    <property type="term" value="C:cytoplasm"/>
    <property type="evidence" value="ECO:0007669"/>
    <property type="project" value="UniProtKB-SubCell"/>
</dbReference>
<dbReference type="SUPFAM" id="SSF52728">
    <property type="entry name" value="PTS IIb component"/>
    <property type="match status" value="1"/>
</dbReference>
<proteinExistence type="predicted"/>
<keyword evidence="5" id="KW-0808">Transferase</keyword>
<comment type="subcellular location">
    <subcellularLocation>
        <location evidence="1">Cytoplasm</location>
    </subcellularLocation>
</comment>
<evidence type="ECO:0000259" key="10">
    <source>
        <dbReference type="PROSITE" id="PS51101"/>
    </source>
</evidence>
<evidence type="ECO:0000256" key="5">
    <source>
        <dbReference type="ARBA" id="ARBA00022679"/>
    </source>
</evidence>
<reference evidence="11 12" key="1">
    <citation type="submission" date="2020-08" db="EMBL/GenBank/DDBJ databases">
        <title>Genomic Encyclopedia of Type Strains, Phase IV (KMG-IV): sequencing the most valuable type-strain genomes for metagenomic binning, comparative biology and taxonomic classification.</title>
        <authorList>
            <person name="Goeker M."/>
        </authorList>
    </citation>
    <scope>NUCLEOTIDE SEQUENCE [LARGE SCALE GENOMIC DNA]</scope>
    <source>
        <strain evidence="11 12">DSM 14925</strain>
    </source>
</reference>
<evidence type="ECO:0000256" key="3">
    <source>
        <dbReference type="ARBA" id="ARBA00022490"/>
    </source>
</evidence>
<keyword evidence="3" id="KW-0963">Cytoplasm</keyword>
<evidence type="ECO:0000313" key="12">
    <source>
        <dbReference type="Proteomes" id="UP000562464"/>
    </source>
</evidence>
<gene>
    <name evidence="11" type="ORF">HNQ37_001450</name>
</gene>
<keyword evidence="12" id="KW-1185">Reference proteome</keyword>
<dbReference type="NCBIfam" id="NF007288">
    <property type="entry name" value="PRK09756.1"/>
    <property type="match status" value="1"/>
</dbReference>
<keyword evidence="6" id="KW-0598">Phosphotransferase system</keyword>
<dbReference type="AlphaFoldDB" id="A0A841CAY0"/>
<dbReference type="PROSITE" id="PS51101">
    <property type="entry name" value="PTS_EIIB_TYPE_4"/>
    <property type="match status" value="1"/>
</dbReference>
<evidence type="ECO:0000256" key="8">
    <source>
        <dbReference type="PIRSR" id="PIRSR618455-1"/>
    </source>
</evidence>
<name>A0A841CAY0_9LACT</name>
<keyword evidence="7" id="KW-0418">Kinase</keyword>
<sequence>MPVPNILLTRIDNRLIHGQVGVTWTKTLGANLIVVADDNASKDTIAQELMSMTAESSGAGVRFFTLQRTIDIIRKAAPQQKIFLVVQNPHSARVLVEAGVPIKEINVGNLHFSEGKHSLSKKVYVNQQDTDDLNAIIKAGVTVYIQDVPGEAKEVLKDVK</sequence>
<dbReference type="InterPro" id="IPR018455">
    <property type="entry name" value="PTS_IIB_sorbose-sp_subgr"/>
</dbReference>
<dbReference type="Gene3D" id="3.40.35.10">
    <property type="entry name" value="Phosphotransferase system, sorbose subfamily IIB component"/>
    <property type="match status" value="1"/>
</dbReference>
<dbReference type="GO" id="GO:0008982">
    <property type="term" value="F:protein-N(PI)-phosphohistidine-sugar phosphotransferase activity"/>
    <property type="evidence" value="ECO:0007669"/>
    <property type="project" value="InterPro"/>
</dbReference>
<evidence type="ECO:0000256" key="6">
    <source>
        <dbReference type="ARBA" id="ARBA00022683"/>
    </source>
</evidence>
<evidence type="ECO:0000313" key="11">
    <source>
        <dbReference type="EMBL" id="MBB5888549.1"/>
    </source>
</evidence>
<feature type="active site" description="Pros-phosphohistidine intermediate; for EIIB activity" evidence="8">
    <location>
        <position position="17"/>
    </location>
</feature>
<keyword evidence="2" id="KW-0813">Transport</keyword>
<evidence type="ECO:0000256" key="2">
    <source>
        <dbReference type="ARBA" id="ARBA00022448"/>
    </source>
</evidence>
<organism evidence="11 12">
    <name type="scientific">Lactovum miscens</name>
    <dbReference type="NCBI Taxonomy" id="190387"/>
    <lineage>
        <taxon>Bacteria</taxon>
        <taxon>Bacillati</taxon>
        <taxon>Bacillota</taxon>
        <taxon>Bacilli</taxon>
        <taxon>Lactobacillales</taxon>
        <taxon>Streptococcaceae</taxon>
        <taxon>Lactovum</taxon>
    </lineage>
</organism>
<feature type="modified residue" description="Phosphohistidine; by EIIA" evidence="9">
    <location>
        <position position="17"/>
    </location>
</feature>